<dbReference type="Proteomes" id="UP000215703">
    <property type="component" value="Chromosome"/>
</dbReference>
<feature type="compositionally biased region" description="Basic residues" evidence="1">
    <location>
        <begin position="15"/>
        <end position="26"/>
    </location>
</feature>
<evidence type="ECO:0000256" key="1">
    <source>
        <dbReference type="SAM" id="MobiDB-lite"/>
    </source>
</evidence>
<evidence type="ECO:0000313" key="3">
    <source>
        <dbReference type="Proteomes" id="UP000215703"/>
    </source>
</evidence>
<evidence type="ECO:0000313" key="2">
    <source>
        <dbReference type="EMBL" id="AWL94179.1"/>
    </source>
</evidence>
<feature type="compositionally biased region" description="Low complexity" evidence="1">
    <location>
        <begin position="1"/>
        <end position="14"/>
    </location>
</feature>
<reference evidence="2 3" key="1">
    <citation type="journal article" date="2014" name="Int. J. Syst. Evol. Microbiol.">
        <title>Bradyrhizobium ottawaense sp. nov., a symbiotic nitrogen fixing bacterium from root nodules of soybeans in Canada.</title>
        <authorList>
            <person name="Yu X."/>
            <person name="Cloutier S."/>
            <person name="Tambong J.T."/>
            <person name="Bromfield E.S."/>
        </authorList>
    </citation>
    <scope>NUCLEOTIDE SEQUENCE [LARGE SCALE GENOMIC DNA]</scope>
    <source>
        <strain evidence="2 3">OO99</strain>
    </source>
</reference>
<dbReference type="Pfam" id="PF03927">
    <property type="entry name" value="NapD"/>
    <property type="match status" value="1"/>
</dbReference>
<feature type="region of interest" description="Disordered" evidence="1">
    <location>
        <begin position="1"/>
        <end position="28"/>
    </location>
</feature>
<dbReference type="EMBL" id="CP029425">
    <property type="protein sequence ID" value="AWL94179.1"/>
    <property type="molecule type" value="Genomic_DNA"/>
</dbReference>
<organism evidence="2 3">
    <name type="scientific">Bradyrhizobium ottawaense</name>
    <dbReference type="NCBI Taxonomy" id="931866"/>
    <lineage>
        <taxon>Bacteria</taxon>
        <taxon>Pseudomonadati</taxon>
        <taxon>Pseudomonadota</taxon>
        <taxon>Alphaproteobacteria</taxon>
        <taxon>Hyphomicrobiales</taxon>
        <taxon>Nitrobacteraceae</taxon>
        <taxon>Bradyrhizobium</taxon>
    </lineage>
</organism>
<protein>
    <submittedName>
        <fullName evidence="2">Uncharacterized protein</fullName>
    </submittedName>
</protein>
<reference evidence="2 3" key="2">
    <citation type="journal article" date="2017" name="Syst. Appl. Microbiol.">
        <title>Soybeans inoculated with root zone soils of Canadian native legumes harbour diverse and novel Bradyrhizobium spp. that possess agricultural potential.</title>
        <authorList>
            <person name="Bromfield E.S.P."/>
            <person name="Cloutier S."/>
            <person name="Tambong J.T."/>
            <person name="Tran Thi T.V."/>
        </authorList>
    </citation>
    <scope>NUCLEOTIDE SEQUENCE [LARGE SCALE GENOMIC DNA]</scope>
    <source>
        <strain evidence="2 3">OO99</strain>
    </source>
</reference>
<accession>A0A2U8P8V8</accession>
<dbReference type="AlphaFoldDB" id="A0A2U8P8V8"/>
<dbReference type="Gene3D" id="3.30.70.920">
    <property type="match status" value="1"/>
</dbReference>
<dbReference type="KEGG" id="bot:CIT37_19945"/>
<gene>
    <name evidence="2" type="ORF">CIT37_19945</name>
</gene>
<proteinExistence type="predicted"/>
<sequence length="151" mass="15614">MPRPAPAAATASRSARSKPSRSRRGTGSRWYPNLQTWSCTMAEATNICGVAVYLAPDAADGLTDRILALPGVELEAASGENRLALTVVDTPASLAIDQIAAMHRLPGVVSASLIFHAFDAPDDESAIETEPAACCGGLCQNSGAHARPSAI</sequence>
<name>A0A2U8P8V8_9BRAD</name>
<dbReference type="InterPro" id="IPR005623">
    <property type="entry name" value="Chaperone_NapD_NO3_reduct"/>
</dbReference>
<dbReference type="OrthoDB" id="7306089at2"/>